<evidence type="ECO:0000256" key="1">
    <source>
        <dbReference type="ARBA" id="ARBA00010830"/>
    </source>
</evidence>
<feature type="domain" description="Resuscitation-promoting factor core lysozyme-like" evidence="5">
    <location>
        <begin position="42"/>
        <end position="117"/>
    </location>
</feature>
<proteinExistence type="inferred from homology"/>
<protein>
    <submittedName>
        <fullName evidence="6">Transglycosylase</fullName>
    </submittedName>
</protein>
<gene>
    <name evidence="6" type="ORF">D641_0101760</name>
</gene>
<dbReference type="Pfam" id="PF06737">
    <property type="entry name" value="Transglycosylas"/>
    <property type="match status" value="1"/>
</dbReference>
<dbReference type="Gene3D" id="1.10.101.10">
    <property type="entry name" value="PGBD-like superfamily/PGBD"/>
    <property type="match status" value="1"/>
</dbReference>
<feature type="chain" id="PRO_5001501650" evidence="4">
    <location>
        <begin position="44"/>
        <end position="324"/>
    </location>
</feature>
<dbReference type="Gene3D" id="1.10.530.10">
    <property type="match status" value="1"/>
</dbReference>
<dbReference type="InterPro" id="IPR023346">
    <property type="entry name" value="Lysozyme-like_dom_sf"/>
</dbReference>
<feature type="signal peptide" evidence="4">
    <location>
        <begin position="1"/>
        <end position="43"/>
    </location>
</feature>
<dbReference type="RefSeq" id="WP_017824650.1">
    <property type="nucleotide sequence ID" value="NZ_KB403091.1"/>
</dbReference>
<reference evidence="6 7" key="1">
    <citation type="journal article" date="2013" name="Genome Announc.">
        <title>Draft genome sequence of an Actinobacterium, Brachybacterium muris strain UCD-AY4.</title>
        <authorList>
            <person name="Lo J.R."/>
            <person name="Lang J.M."/>
            <person name="Darling A.E."/>
            <person name="Eisen J.A."/>
            <person name="Coil D.A."/>
        </authorList>
    </citation>
    <scope>NUCLEOTIDE SEQUENCE [LARGE SCALE GENOMIC DNA]</scope>
    <source>
        <strain evidence="6 7">UCD-AY4</strain>
    </source>
</reference>
<organism evidence="6 7">
    <name type="scientific">Brachybacterium muris UCD-AY4</name>
    <dbReference type="NCBI Taxonomy" id="1249481"/>
    <lineage>
        <taxon>Bacteria</taxon>
        <taxon>Bacillati</taxon>
        <taxon>Actinomycetota</taxon>
        <taxon>Actinomycetes</taxon>
        <taxon>Micrococcales</taxon>
        <taxon>Dermabacteraceae</taxon>
        <taxon>Brachybacterium</taxon>
    </lineage>
</organism>
<evidence type="ECO:0000256" key="4">
    <source>
        <dbReference type="SAM" id="SignalP"/>
    </source>
</evidence>
<dbReference type="InterPro" id="IPR010618">
    <property type="entry name" value="RPF"/>
</dbReference>
<dbReference type="GO" id="GO:0016787">
    <property type="term" value="F:hydrolase activity"/>
    <property type="evidence" value="ECO:0007669"/>
    <property type="project" value="UniProtKB-KW"/>
</dbReference>
<evidence type="ECO:0000259" key="5">
    <source>
        <dbReference type="Pfam" id="PF06737"/>
    </source>
</evidence>
<comment type="caution">
    <text evidence="6">The sequence shown here is derived from an EMBL/GenBank/DDBJ whole genome shotgun (WGS) entry which is preliminary data.</text>
</comment>
<dbReference type="InterPro" id="IPR036366">
    <property type="entry name" value="PGBDSf"/>
</dbReference>
<dbReference type="AlphaFoldDB" id="A0A022KZA0"/>
<dbReference type="STRING" id="1249481.D641_0101760"/>
<feature type="compositionally biased region" description="Basic and acidic residues" evidence="3">
    <location>
        <begin position="199"/>
        <end position="214"/>
    </location>
</feature>
<dbReference type="PROSITE" id="PS51318">
    <property type="entry name" value="TAT"/>
    <property type="match status" value="1"/>
</dbReference>
<evidence type="ECO:0000256" key="2">
    <source>
        <dbReference type="ARBA" id="ARBA00022801"/>
    </source>
</evidence>
<dbReference type="HOGENOM" id="CLU_065528_0_0_11"/>
<dbReference type="CDD" id="cd13925">
    <property type="entry name" value="RPF"/>
    <property type="match status" value="1"/>
</dbReference>
<feature type="compositionally biased region" description="Basic and acidic residues" evidence="3">
    <location>
        <begin position="141"/>
        <end position="153"/>
    </location>
</feature>
<dbReference type="SUPFAM" id="SSF53955">
    <property type="entry name" value="Lysozyme-like"/>
    <property type="match status" value="1"/>
</dbReference>
<sequence length="324" mass="33748">MSTHAKTTKTTLLRRGMARTATTLAGGALVATGMLATGTAANAASGWDDVAACESGGDWSINTGNGYYGGLQFSQSSWEAAGGTQYAPRADLASKSQQIATAEVLLSMQGPGAWPTCGVHLSGGSDTSGAPAPEQDSGGQDSREDSDQQESRGDSGASSSRSERRDSSSSQKSEPARERQGDWSCDGDGIPDNCTENGFTKETEQAPQKSEKKQQAPQQAPTTPERTAPAGAPDLKVAGTLEVDGKMGPKTITALQDWLGVEQTGEMNEETTLALQAWAKTDQDGVIGPKTVAGLQHEIGAAQNGSEDIDEDTVEVLQTFLNLY</sequence>
<keyword evidence="2" id="KW-0378">Hydrolase</keyword>
<evidence type="ECO:0000256" key="3">
    <source>
        <dbReference type="SAM" id="MobiDB-lite"/>
    </source>
</evidence>
<accession>A0A022KZA0</accession>
<feature type="compositionally biased region" description="Low complexity" evidence="3">
    <location>
        <begin position="215"/>
        <end position="233"/>
    </location>
</feature>
<evidence type="ECO:0000313" key="6">
    <source>
        <dbReference type="EMBL" id="EYT51204.1"/>
    </source>
</evidence>
<name>A0A022KZA0_9MICO</name>
<dbReference type="EMBL" id="AORC01000002">
    <property type="protein sequence ID" value="EYT51204.1"/>
    <property type="molecule type" value="Genomic_DNA"/>
</dbReference>
<keyword evidence="4" id="KW-0732">Signal</keyword>
<comment type="similarity">
    <text evidence="1">Belongs to the transglycosylase family. Rpf subfamily.</text>
</comment>
<dbReference type="Proteomes" id="UP000019754">
    <property type="component" value="Unassembled WGS sequence"/>
</dbReference>
<evidence type="ECO:0000313" key="7">
    <source>
        <dbReference type="Proteomes" id="UP000019754"/>
    </source>
</evidence>
<keyword evidence="7" id="KW-1185">Reference proteome</keyword>
<dbReference type="InterPro" id="IPR006311">
    <property type="entry name" value="TAT_signal"/>
</dbReference>
<dbReference type="OrthoDB" id="1404170at2"/>
<feature type="region of interest" description="Disordered" evidence="3">
    <location>
        <begin position="116"/>
        <end position="234"/>
    </location>
</feature>